<dbReference type="InterPro" id="IPR036396">
    <property type="entry name" value="Cyt_P450_sf"/>
</dbReference>
<evidence type="ECO:0000256" key="6">
    <source>
        <dbReference type="ARBA" id="ARBA00023002"/>
    </source>
</evidence>
<name>A0A2H3E164_ARMGA</name>
<organism evidence="11 12">
    <name type="scientific">Armillaria gallica</name>
    <name type="common">Bulbous honey fungus</name>
    <name type="synonym">Armillaria bulbosa</name>
    <dbReference type="NCBI Taxonomy" id="47427"/>
    <lineage>
        <taxon>Eukaryota</taxon>
        <taxon>Fungi</taxon>
        <taxon>Dikarya</taxon>
        <taxon>Basidiomycota</taxon>
        <taxon>Agaricomycotina</taxon>
        <taxon>Agaricomycetes</taxon>
        <taxon>Agaricomycetidae</taxon>
        <taxon>Agaricales</taxon>
        <taxon>Marasmiineae</taxon>
        <taxon>Physalacriaceae</taxon>
        <taxon>Armillaria</taxon>
    </lineage>
</organism>
<evidence type="ECO:0000256" key="2">
    <source>
        <dbReference type="ARBA" id="ARBA00005179"/>
    </source>
</evidence>
<dbReference type="GO" id="GO:0020037">
    <property type="term" value="F:heme binding"/>
    <property type="evidence" value="ECO:0007669"/>
    <property type="project" value="InterPro"/>
</dbReference>
<dbReference type="InterPro" id="IPR002401">
    <property type="entry name" value="Cyt_P450_E_grp-I"/>
</dbReference>
<dbReference type="Pfam" id="PF00067">
    <property type="entry name" value="p450"/>
    <property type="match status" value="1"/>
</dbReference>
<evidence type="ECO:0000256" key="8">
    <source>
        <dbReference type="ARBA" id="ARBA00023033"/>
    </source>
</evidence>
<evidence type="ECO:0000256" key="9">
    <source>
        <dbReference type="PIRSR" id="PIRSR602401-1"/>
    </source>
</evidence>
<accession>A0A2H3E164</accession>
<dbReference type="PANTHER" id="PTHR46300">
    <property type="entry name" value="P450, PUTATIVE (EUROFUNG)-RELATED-RELATED"/>
    <property type="match status" value="1"/>
</dbReference>
<evidence type="ECO:0000256" key="3">
    <source>
        <dbReference type="ARBA" id="ARBA00010617"/>
    </source>
</evidence>
<dbReference type="InterPro" id="IPR017972">
    <property type="entry name" value="Cyt_P450_CS"/>
</dbReference>
<dbReference type="InParanoid" id="A0A2H3E164"/>
<evidence type="ECO:0000256" key="5">
    <source>
        <dbReference type="ARBA" id="ARBA00022723"/>
    </source>
</evidence>
<reference evidence="12" key="1">
    <citation type="journal article" date="2017" name="Nat. Ecol. Evol.">
        <title>Genome expansion and lineage-specific genetic innovations in the forest pathogenic fungi Armillaria.</title>
        <authorList>
            <person name="Sipos G."/>
            <person name="Prasanna A.N."/>
            <person name="Walter M.C."/>
            <person name="O'Connor E."/>
            <person name="Balint B."/>
            <person name="Krizsan K."/>
            <person name="Kiss B."/>
            <person name="Hess J."/>
            <person name="Varga T."/>
            <person name="Slot J."/>
            <person name="Riley R."/>
            <person name="Boka B."/>
            <person name="Rigling D."/>
            <person name="Barry K."/>
            <person name="Lee J."/>
            <person name="Mihaltcheva S."/>
            <person name="LaButti K."/>
            <person name="Lipzen A."/>
            <person name="Waldron R."/>
            <person name="Moloney N.M."/>
            <person name="Sperisen C."/>
            <person name="Kredics L."/>
            <person name="Vagvoelgyi C."/>
            <person name="Patrignani A."/>
            <person name="Fitzpatrick D."/>
            <person name="Nagy I."/>
            <person name="Doyle S."/>
            <person name="Anderson J.B."/>
            <person name="Grigoriev I.V."/>
            <person name="Gueldener U."/>
            <person name="Muensterkoetter M."/>
            <person name="Nagy L.G."/>
        </authorList>
    </citation>
    <scope>NUCLEOTIDE SEQUENCE [LARGE SCALE GENOMIC DNA]</scope>
    <source>
        <strain evidence="12">Ar21-2</strain>
    </source>
</reference>
<dbReference type="OMA" id="TEPCKVQ"/>
<dbReference type="InterPro" id="IPR050364">
    <property type="entry name" value="Cytochrome_P450_fung"/>
</dbReference>
<sequence>MMFSSIRTLDISITLVGLIFAWHLFRRTRRSTAPFPPGPRGLPLLGNLLDMPSQKEWLTFAKWGEKYGDITSVSILGQRMVVINSVQMAMSLLDKKSTISSDRPLVAMGGELIGWKNSLGLTSYGARFRNFRRLAHQFFGSNTTMKLFLPMVELEAHRLLKRVSATPEELSAHIRKTAGAIILQISYGYAIQEENDPFVKLAEETMDQFSLATAPGGFLVNLIPILRHIPEWFPGAGFKRTAREWASTLNDFVEQPHNYVKQEMANGKARLSLTSSQLEGGAGAEEEFDIKWLAGSLYSGGADTTVASVYAFFKAMLLYPEVQAKAQAEIGAVIGADRLPRFDDRERLPYVNALVLEVTRWHTVAPIGFPHCVNEDVVQSGYFIPKGSVIFANIWKMLHDPTAYNEPFKFNPDRFIRTETKEPELDPYKMVFGFGRRICPGRVLADASVFMSCAMALAVFDISKYSENGVVFEPDTEHTAGTISYPTPFKCTIQARSRKALDLINEERFS</sequence>
<keyword evidence="4 9" id="KW-0349">Heme</keyword>
<dbReference type="OrthoDB" id="2789670at2759"/>
<comment type="cofactor">
    <cofactor evidence="1 9">
        <name>heme</name>
        <dbReference type="ChEBI" id="CHEBI:30413"/>
    </cofactor>
</comment>
<gene>
    <name evidence="11" type="ORF">ARMGADRAFT_1012339</name>
</gene>
<evidence type="ECO:0000256" key="10">
    <source>
        <dbReference type="RuleBase" id="RU000461"/>
    </source>
</evidence>
<evidence type="ECO:0000256" key="1">
    <source>
        <dbReference type="ARBA" id="ARBA00001971"/>
    </source>
</evidence>
<dbReference type="GO" id="GO:0016705">
    <property type="term" value="F:oxidoreductase activity, acting on paired donors, with incorporation or reduction of molecular oxygen"/>
    <property type="evidence" value="ECO:0007669"/>
    <property type="project" value="InterPro"/>
</dbReference>
<dbReference type="PRINTS" id="PR00463">
    <property type="entry name" value="EP450I"/>
</dbReference>
<evidence type="ECO:0000256" key="4">
    <source>
        <dbReference type="ARBA" id="ARBA00022617"/>
    </source>
</evidence>
<dbReference type="AlphaFoldDB" id="A0A2H3E164"/>
<dbReference type="STRING" id="47427.A0A2H3E164"/>
<keyword evidence="5 9" id="KW-0479">Metal-binding</keyword>
<evidence type="ECO:0000313" key="11">
    <source>
        <dbReference type="EMBL" id="PBK93446.1"/>
    </source>
</evidence>
<evidence type="ECO:0000313" key="12">
    <source>
        <dbReference type="Proteomes" id="UP000217790"/>
    </source>
</evidence>
<dbReference type="GO" id="GO:0004497">
    <property type="term" value="F:monooxygenase activity"/>
    <property type="evidence" value="ECO:0007669"/>
    <property type="project" value="UniProtKB-KW"/>
</dbReference>
<keyword evidence="7 9" id="KW-0408">Iron</keyword>
<dbReference type="SUPFAM" id="SSF48264">
    <property type="entry name" value="Cytochrome P450"/>
    <property type="match status" value="1"/>
</dbReference>
<keyword evidence="8 10" id="KW-0503">Monooxygenase</keyword>
<protein>
    <submittedName>
        <fullName evidence="11">Cytochrome P450</fullName>
    </submittedName>
</protein>
<comment type="similarity">
    <text evidence="3 10">Belongs to the cytochrome P450 family.</text>
</comment>
<dbReference type="InterPro" id="IPR001128">
    <property type="entry name" value="Cyt_P450"/>
</dbReference>
<comment type="pathway">
    <text evidence="2">Secondary metabolite biosynthesis.</text>
</comment>
<evidence type="ECO:0000256" key="7">
    <source>
        <dbReference type="ARBA" id="ARBA00023004"/>
    </source>
</evidence>
<keyword evidence="6 10" id="KW-0560">Oxidoreductase</keyword>
<dbReference type="CDD" id="cd11065">
    <property type="entry name" value="CYP64-like"/>
    <property type="match status" value="1"/>
</dbReference>
<dbReference type="PROSITE" id="PS00086">
    <property type="entry name" value="CYTOCHROME_P450"/>
    <property type="match status" value="1"/>
</dbReference>
<keyword evidence="12" id="KW-1185">Reference proteome</keyword>
<dbReference type="Gene3D" id="1.10.630.10">
    <property type="entry name" value="Cytochrome P450"/>
    <property type="match status" value="1"/>
</dbReference>
<dbReference type="EMBL" id="KZ293656">
    <property type="protein sequence ID" value="PBK93446.1"/>
    <property type="molecule type" value="Genomic_DNA"/>
</dbReference>
<proteinExistence type="inferred from homology"/>
<dbReference type="Proteomes" id="UP000217790">
    <property type="component" value="Unassembled WGS sequence"/>
</dbReference>
<feature type="binding site" description="axial binding residue" evidence="9">
    <location>
        <position position="439"/>
    </location>
    <ligand>
        <name>heme</name>
        <dbReference type="ChEBI" id="CHEBI:30413"/>
    </ligand>
    <ligandPart>
        <name>Fe</name>
        <dbReference type="ChEBI" id="CHEBI:18248"/>
    </ligandPart>
</feature>
<dbReference type="PANTHER" id="PTHR46300:SF7">
    <property type="entry name" value="P450, PUTATIVE (EUROFUNG)-RELATED"/>
    <property type="match status" value="1"/>
</dbReference>
<dbReference type="GO" id="GO:0005506">
    <property type="term" value="F:iron ion binding"/>
    <property type="evidence" value="ECO:0007669"/>
    <property type="project" value="InterPro"/>
</dbReference>